<gene>
    <name evidence="12" type="ORF">FB466_0277</name>
</gene>
<feature type="binding site" evidence="11">
    <location>
        <position position="89"/>
    </location>
    <ligand>
        <name>Mg(2+)</name>
        <dbReference type="ChEBI" id="CHEBI:18420"/>
        <label>1</label>
        <note>catalytic</note>
    </ligand>
</feature>
<dbReference type="EC" id="3.1.3.15" evidence="3"/>
<organism evidence="12 13">
    <name type="scientific">Klugiella xanthotipulae</name>
    <dbReference type="NCBI Taxonomy" id="244735"/>
    <lineage>
        <taxon>Bacteria</taxon>
        <taxon>Bacillati</taxon>
        <taxon>Actinomycetota</taxon>
        <taxon>Actinomycetes</taxon>
        <taxon>Micrococcales</taxon>
        <taxon>Microbacteriaceae</taxon>
        <taxon>Klugiella</taxon>
    </lineage>
</organism>
<feature type="binding site" evidence="11">
    <location>
        <position position="71"/>
    </location>
    <ligand>
        <name>Mg(2+)</name>
        <dbReference type="ChEBI" id="CHEBI:18420"/>
        <label>1</label>
        <note>catalytic</note>
    </ligand>
</feature>
<evidence type="ECO:0000256" key="5">
    <source>
        <dbReference type="ARBA" id="ARBA00022723"/>
    </source>
</evidence>
<evidence type="ECO:0000256" key="2">
    <source>
        <dbReference type="ARBA" id="ARBA00004970"/>
    </source>
</evidence>
<dbReference type="GO" id="GO:0008934">
    <property type="term" value="F:inositol monophosphate 1-phosphatase activity"/>
    <property type="evidence" value="ECO:0007669"/>
    <property type="project" value="TreeGrafter"/>
</dbReference>
<dbReference type="Gene3D" id="3.40.190.80">
    <property type="match status" value="1"/>
</dbReference>
<comment type="function">
    <text evidence="10">Catalyzes the dephosphorylation of histidinol-phosphate to histidinol, the direct precursor of histidine.</text>
</comment>
<feature type="binding site" evidence="11">
    <location>
        <position position="216"/>
    </location>
    <ligand>
        <name>Mg(2+)</name>
        <dbReference type="ChEBI" id="CHEBI:18420"/>
        <label>1</label>
        <note>catalytic</note>
    </ligand>
</feature>
<keyword evidence="6" id="KW-0378">Hydrolase</keyword>
<dbReference type="AlphaFoldDB" id="A0A543I4I4"/>
<keyword evidence="7 11" id="KW-0460">Magnesium</keyword>
<dbReference type="GO" id="GO:0004401">
    <property type="term" value="F:histidinol-phosphatase activity"/>
    <property type="evidence" value="ECO:0007669"/>
    <property type="project" value="UniProtKB-EC"/>
</dbReference>
<dbReference type="OrthoDB" id="9772456at2"/>
<evidence type="ECO:0000313" key="13">
    <source>
        <dbReference type="Proteomes" id="UP000318331"/>
    </source>
</evidence>
<dbReference type="EMBL" id="VFPN01000001">
    <property type="protein sequence ID" value="TQM65474.1"/>
    <property type="molecule type" value="Genomic_DNA"/>
</dbReference>
<dbReference type="PANTHER" id="PTHR20854:SF4">
    <property type="entry name" value="INOSITOL-1-MONOPHOSPHATASE-RELATED"/>
    <property type="match status" value="1"/>
</dbReference>
<evidence type="ECO:0000256" key="9">
    <source>
        <dbReference type="ARBA" id="ARBA00049158"/>
    </source>
</evidence>
<dbReference type="Gene3D" id="3.30.540.10">
    <property type="entry name" value="Fructose-1,6-Bisphosphatase, subunit A, domain 1"/>
    <property type="match status" value="1"/>
</dbReference>
<evidence type="ECO:0000256" key="4">
    <source>
        <dbReference type="ARBA" id="ARBA00021697"/>
    </source>
</evidence>
<evidence type="ECO:0000256" key="7">
    <source>
        <dbReference type="ARBA" id="ARBA00022842"/>
    </source>
</evidence>
<feature type="binding site" evidence="11">
    <location>
        <position position="88"/>
    </location>
    <ligand>
        <name>Mg(2+)</name>
        <dbReference type="ChEBI" id="CHEBI:18420"/>
        <label>1</label>
        <note>catalytic</note>
    </ligand>
</feature>
<reference evidence="12 13" key="1">
    <citation type="submission" date="2019-06" db="EMBL/GenBank/DDBJ databases">
        <title>Sequencing the genomes of 1000 actinobacteria strains.</title>
        <authorList>
            <person name="Klenk H.-P."/>
        </authorList>
    </citation>
    <scope>NUCLEOTIDE SEQUENCE [LARGE SCALE GENOMIC DNA]</scope>
    <source>
        <strain evidence="12 13">DSM 18031</strain>
    </source>
</reference>
<evidence type="ECO:0000256" key="1">
    <source>
        <dbReference type="ARBA" id="ARBA00001946"/>
    </source>
</evidence>
<dbReference type="InterPro" id="IPR020583">
    <property type="entry name" value="Inositol_monoP_metal-BS"/>
</dbReference>
<protein>
    <recommendedName>
        <fullName evidence="4">Histidinol-phosphatase</fullName>
        <ecNumber evidence="3">3.1.3.15</ecNumber>
    </recommendedName>
    <alternativeName>
        <fullName evidence="8">Histidinol-phosphate phosphatase</fullName>
    </alternativeName>
</protein>
<evidence type="ECO:0000256" key="6">
    <source>
        <dbReference type="ARBA" id="ARBA00022801"/>
    </source>
</evidence>
<keyword evidence="13" id="KW-1185">Reference proteome</keyword>
<dbReference type="Proteomes" id="UP000318331">
    <property type="component" value="Unassembled WGS sequence"/>
</dbReference>
<proteinExistence type="predicted"/>
<dbReference type="GO" id="GO:0007165">
    <property type="term" value="P:signal transduction"/>
    <property type="evidence" value="ECO:0007669"/>
    <property type="project" value="TreeGrafter"/>
</dbReference>
<dbReference type="GO" id="GO:0006020">
    <property type="term" value="P:inositol metabolic process"/>
    <property type="evidence" value="ECO:0007669"/>
    <property type="project" value="TreeGrafter"/>
</dbReference>
<comment type="cofactor">
    <cofactor evidence="1 11">
        <name>Mg(2+)</name>
        <dbReference type="ChEBI" id="CHEBI:18420"/>
    </cofactor>
</comment>
<evidence type="ECO:0000256" key="10">
    <source>
        <dbReference type="ARBA" id="ARBA00053547"/>
    </source>
</evidence>
<name>A0A543I4I4_9MICO</name>
<dbReference type="SUPFAM" id="SSF56655">
    <property type="entry name" value="Carbohydrate phosphatase"/>
    <property type="match status" value="1"/>
</dbReference>
<dbReference type="RefSeq" id="WP_141915241.1">
    <property type="nucleotide sequence ID" value="NZ_BAAAYS010000013.1"/>
</dbReference>
<sequence length="262" mass="28163">MTAPTLADDLALARELAARADALSLARYRAADLVVTTKPDSTNVTDADRAVEQAIRARLQQERPEDSILGEEFGIEGASPRQWIIDPIDGTANYMRGIPGWATLISLEIDGIAQVGVVSAPAAQKRWWAARGAGAWLSDNGGEPRPLRVSGVSRLTDAWLSFQSLGQWDDAGYLDTLTALSRSVWRDRAFGDSWGYMLLAEGVIDIVGEFDVKPYDLSAVITIVEEAGGRFTGIDGTPGSHCGNSLATNGLLHQQALDILAR</sequence>
<evidence type="ECO:0000256" key="3">
    <source>
        <dbReference type="ARBA" id="ARBA00013085"/>
    </source>
</evidence>
<dbReference type="PRINTS" id="PR00377">
    <property type="entry name" value="IMPHPHTASES"/>
</dbReference>
<dbReference type="GO" id="GO:0046872">
    <property type="term" value="F:metal ion binding"/>
    <property type="evidence" value="ECO:0007669"/>
    <property type="project" value="UniProtKB-KW"/>
</dbReference>
<evidence type="ECO:0000313" key="12">
    <source>
        <dbReference type="EMBL" id="TQM65474.1"/>
    </source>
</evidence>
<evidence type="ECO:0000256" key="11">
    <source>
        <dbReference type="PIRSR" id="PIRSR600760-2"/>
    </source>
</evidence>
<evidence type="ECO:0000256" key="8">
    <source>
        <dbReference type="ARBA" id="ARBA00033209"/>
    </source>
</evidence>
<comment type="pathway">
    <text evidence="2">Amino-acid biosynthesis; L-histidine biosynthesis; L-histidine from 5-phospho-alpha-D-ribose 1-diphosphate: step 8/9.</text>
</comment>
<dbReference type="InterPro" id="IPR000760">
    <property type="entry name" value="Inositol_monophosphatase-like"/>
</dbReference>
<accession>A0A543I4I4</accession>
<keyword evidence="5 11" id="KW-0479">Metal-binding</keyword>
<dbReference type="FunFam" id="3.30.540.10:FF:000003">
    <property type="entry name" value="Inositol-1-monophosphatase"/>
    <property type="match status" value="1"/>
</dbReference>
<dbReference type="PANTHER" id="PTHR20854">
    <property type="entry name" value="INOSITOL MONOPHOSPHATASE"/>
    <property type="match status" value="1"/>
</dbReference>
<feature type="binding site" evidence="11">
    <location>
        <position position="86"/>
    </location>
    <ligand>
        <name>Mg(2+)</name>
        <dbReference type="ChEBI" id="CHEBI:18420"/>
        <label>1</label>
        <note>catalytic</note>
    </ligand>
</feature>
<comment type="catalytic activity">
    <reaction evidence="9">
        <text>L-histidinol phosphate + H2O = L-histidinol + phosphate</text>
        <dbReference type="Rhea" id="RHEA:14465"/>
        <dbReference type="ChEBI" id="CHEBI:15377"/>
        <dbReference type="ChEBI" id="CHEBI:43474"/>
        <dbReference type="ChEBI" id="CHEBI:57699"/>
        <dbReference type="ChEBI" id="CHEBI:57980"/>
        <dbReference type="EC" id="3.1.3.15"/>
    </reaction>
</comment>
<comment type="caution">
    <text evidence="12">The sequence shown here is derived from an EMBL/GenBank/DDBJ whole genome shotgun (WGS) entry which is preliminary data.</text>
</comment>
<dbReference type="Pfam" id="PF00459">
    <property type="entry name" value="Inositol_P"/>
    <property type="match status" value="1"/>
</dbReference>
<dbReference type="PROSITE" id="PS00629">
    <property type="entry name" value="IMP_1"/>
    <property type="match status" value="1"/>
</dbReference>